<dbReference type="NCBIfam" id="NF047751">
    <property type="entry name" value="HepT_toxin"/>
    <property type="match status" value="1"/>
</dbReference>
<dbReference type="EMBL" id="RPGO01000034">
    <property type="protein sequence ID" value="RZB28847.1"/>
    <property type="molecule type" value="Genomic_DNA"/>
</dbReference>
<proteinExistence type="inferred from homology"/>
<evidence type="ECO:0008006" key="8">
    <source>
        <dbReference type="Google" id="ProtNLM"/>
    </source>
</evidence>
<dbReference type="InterPro" id="IPR008201">
    <property type="entry name" value="HepT-like"/>
</dbReference>
<evidence type="ECO:0000256" key="5">
    <source>
        <dbReference type="ARBA" id="ARBA00024207"/>
    </source>
</evidence>
<dbReference type="GO" id="GO:0004540">
    <property type="term" value="F:RNA nuclease activity"/>
    <property type="evidence" value="ECO:0007669"/>
    <property type="project" value="InterPro"/>
</dbReference>
<keyword evidence="1" id="KW-0597">Phosphoprotein</keyword>
<keyword evidence="4" id="KW-0378">Hydrolase</keyword>
<dbReference type="AlphaFoldDB" id="A0A8B3S035"/>
<gene>
    <name evidence="6" type="ORF">AEth_01723</name>
</gene>
<evidence type="ECO:0000256" key="3">
    <source>
        <dbReference type="ARBA" id="ARBA00022722"/>
    </source>
</evidence>
<name>A0A8B3S035_9EURY</name>
<accession>A0A8B3S035</accession>
<dbReference type="Pfam" id="PF01934">
    <property type="entry name" value="HepT-like"/>
    <property type="match status" value="1"/>
</dbReference>
<dbReference type="GO" id="GO:0016787">
    <property type="term" value="F:hydrolase activity"/>
    <property type="evidence" value="ECO:0007669"/>
    <property type="project" value="UniProtKB-KW"/>
</dbReference>
<dbReference type="GO" id="GO:0110001">
    <property type="term" value="C:toxin-antitoxin complex"/>
    <property type="evidence" value="ECO:0007669"/>
    <property type="project" value="InterPro"/>
</dbReference>
<dbReference type="SUPFAM" id="SSF81593">
    <property type="entry name" value="Nucleotidyltransferase substrate binding subunit/domain"/>
    <property type="match status" value="1"/>
</dbReference>
<reference evidence="7" key="1">
    <citation type="submission" date="2019-01" db="EMBL/GenBank/DDBJ databases">
        <title>Anaerobic oxidation of ethane by archaea from a marine hydrocarbon seep.</title>
        <authorList>
            <person name="Musat F."/>
        </authorList>
    </citation>
    <scope>NUCLEOTIDE SEQUENCE [LARGE SCALE GENOMIC DNA]</scope>
</reference>
<evidence type="ECO:0000313" key="6">
    <source>
        <dbReference type="EMBL" id="RZB28847.1"/>
    </source>
</evidence>
<comment type="caution">
    <text evidence="6">The sequence shown here is derived from an EMBL/GenBank/DDBJ whole genome shotgun (WGS) entry which is preliminary data.</text>
</comment>
<organism evidence="6 7">
    <name type="scientific">Candidatus Argoarchaeum ethanivorans</name>
    <dbReference type="NCBI Taxonomy" id="2608793"/>
    <lineage>
        <taxon>Archaea</taxon>
        <taxon>Methanobacteriati</taxon>
        <taxon>Methanobacteriota</taxon>
        <taxon>Stenosarchaea group</taxon>
        <taxon>Methanomicrobia</taxon>
        <taxon>Methanosarcinales</taxon>
        <taxon>Methanosarcinales incertae sedis</taxon>
        <taxon>GOM Arc I cluster</taxon>
        <taxon>Candidatus Argoarchaeum</taxon>
    </lineage>
</organism>
<evidence type="ECO:0000256" key="4">
    <source>
        <dbReference type="ARBA" id="ARBA00022801"/>
    </source>
</evidence>
<dbReference type="PANTHER" id="PTHR33397:SF5">
    <property type="entry name" value="RNASE YUTE-RELATED"/>
    <property type="match status" value="1"/>
</dbReference>
<dbReference type="PANTHER" id="PTHR33397">
    <property type="entry name" value="UPF0331 PROTEIN YUTE"/>
    <property type="match status" value="1"/>
</dbReference>
<keyword evidence="2" id="KW-1277">Toxin-antitoxin system</keyword>
<keyword evidence="3" id="KW-0540">Nuclease</keyword>
<protein>
    <recommendedName>
        <fullName evidence="8">DUF86 domain-containing protein</fullName>
    </recommendedName>
</protein>
<evidence type="ECO:0000256" key="1">
    <source>
        <dbReference type="ARBA" id="ARBA00022553"/>
    </source>
</evidence>
<evidence type="ECO:0000256" key="2">
    <source>
        <dbReference type="ARBA" id="ARBA00022649"/>
    </source>
</evidence>
<dbReference type="InterPro" id="IPR052379">
    <property type="entry name" value="Type_VII_TA_RNase"/>
</dbReference>
<dbReference type="Proteomes" id="UP000291831">
    <property type="component" value="Unassembled WGS sequence"/>
</dbReference>
<dbReference type="Gene3D" id="1.20.120.580">
    <property type="entry name" value="bsu32300-like"/>
    <property type="match status" value="1"/>
</dbReference>
<dbReference type="InterPro" id="IPR037038">
    <property type="entry name" value="HepT-like_sf"/>
</dbReference>
<evidence type="ECO:0000313" key="7">
    <source>
        <dbReference type="Proteomes" id="UP000291831"/>
    </source>
</evidence>
<comment type="similarity">
    <text evidence="5">Belongs to the HepT RNase toxin family.</text>
</comment>
<sequence length="137" mass="16134">MDIERIKDKLSELSVYIVELNEDIPDEESEYLGERLRKRACERTFQLACENVLDICNLIIAGKGFGLPKDNRDALRKITDNKIIPKKLETWLEDMVNFRNLLVHRYGKVDDSKVYYYLKEEIGDLYEFAEAINKLIE</sequence>